<keyword evidence="1 2" id="KW-0810">Translation regulation</keyword>
<sequence length="175" mass="20277">MKINVIGKNIKVTEALRDTVEKKLSKLDRFFNPNVVATATLSVERNKQNIEVTIPFNGVVLRGEESNGDMYASIDLVIGKLEGQIRKQKTKLQKRKYNDSLRFKYIPDRKQEEDDEPKIVKTKRFAMKPMSSEEAVLQMELVGHNFFVYKDADTEEVNVVYKRRDGDYGLIEPEF</sequence>
<dbReference type="InterPro" id="IPR034694">
    <property type="entry name" value="HPF_long/plastid"/>
</dbReference>
<proteinExistence type="inferred from homology"/>
<keyword evidence="5" id="KW-1185">Reference proteome</keyword>
<comment type="subunit">
    <text evidence="2">Interacts with 100S ribosomes.</text>
</comment>
<comment type="similarity">
    <text evidence="2">Belongs to the HPF/YfiA ribosome-associated protein family. Long HPF subfamily.</text>
</comment>
<dbReference type="InterPro" id="IPR003489">
    <property type="entry name" value="RHF/RaiA"/>
</dbReference>
<organism evidence="4 5">
    <name type="scientific">Clostridium oceanicum</name>
    <dbReference type="NCBI Taxonomy" id="1543"/>
    <lineage>
        <taxon>Bacteria</taxon>
        <taxon>Bacillati</taxon>
        <taxon>Bacillota</taxon>
        <taxon>Clostridia</taxon>
        <taxon>Eubacteriales</taxon>
        <taxon>Clostridiaceae</taxon>
        <taxon>Clostridium</taxon>
    </lineage>
</organism>
<comment type="caution">
    <text evidence="4">The sequence shown here is derived from an EMBL/GenBank/DDBJ whole genome shotgun (WGS) entry which is preliminary data.</text>
</comment>
<accession>A0ABN1JQ51</accession>
<dbReference type="Proteomes" id="UP001501510">
    <property type="component" value="Unassembled WGS sequence"/>
</dbReference>
<dbReference type="EMBL" id="BAAACG010000013">
    <property type="protein sequence ID" value="GAA0744385.1"/>
    <property type="molecule type" value="Genomic_DNA"/>
</dbReference>
<dbReference type="SUPFAM" id="SSF69754">
    <property type="entry name" value="Ribosome binding protein Y (YfiA homologue)"/>
    <property type="match status" value="1"/>
</dbReference>
<dbReference type="Pfam" id="PF02482">
    <property type="entry name" value="Ribosomal_S30AE"/>
    <property type="match status" value="1"/>
</dbReference>
<evidence type="ECO:0000259" key="3">
    <source>
        <dbReference type="Pfam" id="PF16321"/>
    </source>
</evidence>
<comment type="function">
    <text evidence="2">Required for dimerization of active 70S ribosomes into 100S ribosomes in stationary phase; 100S ribosomes are translationally inactive and sometimes present during exponential growth.</text>
</comment>
<evidence type="ECO:0000313" key="4">
    <source>
        <dbReference type="EMBL" id="GAA0744385.1"/>
    </source>
</evidence>
<dbReference type="HAMAP" id="MF_00839">
    <property type="entry name" value="HPF"/>
    <property type="match status" value="1"/>
</dbReference>
<dbReference type="InterPro" id="IPR032528">
    <property type="entry name" value="Ribosom_S30AE_C"/>
</dbReference>
<keyword evidence="2" id="KW-0963">Cytoplasm</keyword>
<dbReference type="Pfam" id="PF16321">
    <property type="entry name" value="Ribosom_S30AE_C"/>
    <property type="match status" value="1"/>
</dbReference>
<evidence type="ECO:0000256" key="1">
    <source>
        <dbReference type="ARBA" id="ARBA00022845"/>
    </source>
</evidence>
<comment type="subcellular location">
    <subcellularLocation>
        <location evidence="2">Cytoplasm</location>
    </subcellularLocation>
</comment>
<evidence type="ECO:0000313" key="5">
    <source>
        <dbReference type="Proteomes" id="UP001501510"/>
    </source>
</evidence>
<evidence type="ECO:0000256" key="2">
    <source>
        <dbReference type="HAMAP-Rule" id="MF_00839"/>
    </source>
</evidence>
<dbReference type="RefSeq" id="WP_343762656.1">
    <property type="nucleotide sequence ID" value="NZ_BAAACG010000013.1"/>
</dbReference>
<name>A0ABN1JQ51_9CLOT</name>
<dbReference type="InterPro" id="IPR050574">
    <property type="entry name" value="HPF/YfiA_ribosome-assoc"/>
</dbReference>
<reference evidence="4 5" key="1">
    <citation type="journal article" date="2019" name="Int. J. Syst. Evol. Microbiol.">
        <title>The Global Catalogue of Microorganisms (GCM) 10K type strain sequencing project: providing services to taxonomists for standard genome sequencing and annotation.</title>
        <authorList>
            <consortium name="The Broad Institute Genomics Platform"/>
            <consortium name="The Broad Institute Genome Sequencing Center for Infectious Disease"/>
            <person name="Wu L."/>
            <person name="Ma J."/>
        </authorList>
    </citation>
    <scope>NUCLEOTIDE SEQUENCE [LARGE SCALE GENOMIC DNA]</scope>
    <source>
        <strain evidence="4 5">JCM 1407</strain>
    </source>
</reference>
<gene>
    <name evidence="4" type="primary">raiA</name>
    <name evidence="2" type="synonym">hpf</name>
    <name evidence="4" type="ORF">GCM10008906_29200</name>
</gene>
<dbReference type="PANTHER" id="PTHR33231:SF1">
    <property type="entry name" value="30S RIBOSOMAL PROTEIN"/>
    <property type="match status" value="1"/>
</dbReference>
<feature type="domain" description="Sigma 54 modulation/S30EA ribosomal protein C-terminal" evidence="3">
    <location>
        <begin position="115"/>
        <end position="170"/>
    </location>
</feature>
<dbReference type="NCBIfam" id="TIGR00741">
    <property type="entry name" value="yfiA"/>
    <property type="match status" value="1"/>
</dbReference>
<dbReference type="InterPro" id="IPR038416">
    <property type="entry name" value="Ribosom_S30AE_C_sf"/>
</dbReference>
<dbReference type="CDD" id="cd00552">
    <property type="entry name" value="RaiA"/>
    <property type="match status" value="1"/>
</dbReference>
<dbReference type="Gene3D" id="3.30.505.50">
    <property type="entry name" value="Sigma 54 modulation/S30EA ribosomal protein, C-terminal domain"/>
    <property type="match status" value="1"/>
</dbReference>
<protein>
    <recommendedName>
        <fullName evidence="2">Ribosome hibernation promoting factor</fullName>
        <shortName evidence="2">HPF</shortName>
    </recommendedName>
</protein>
<dbReference type="Gene3D" id="3.30.160.100">
    <property type="entry name" value="Ribosome hibernation promotion factor-like"/>
    <property type="match status" value="1"/>
</dbReference>
<dbReference type="PANTHER" id="PTHR33231">
    <property type="entry name" value="30S RIBOSOMAL PROTEIN"/>
    <property type="match status" value="1"/>
</dbReference>
<dbReference type="InterPro" id="IPR036567">
    <property type="entry name" value="RHF-like"/>
</dbReference>